<gene>
    <name evidence="1" type="ORF">FOB82_10560</name>
</gene>
<dbReference type="RefSeq" id="WP_155870231.1">
    <property type="nucleotide sequence ID" value="NZ_CP046322.1"/>
</dbReference>
<dbReference type="Proteomes" id="UP000426857">
    <property type="component" value="Chromosome"/>
</dbReference>
<reference evidence="1 2" key="1">
    <citation type="submission" date="2019-11" db="EMBL/GenBank/DDBJ databases">
        <title>FDA dAtabase for Regulatory Grade micrObial Sequences (FDA-ARGOS): Supporting development and validation of Infectious Disease Dx tests.</title>
        <authorList>
            <person name="Kerrigan L."/>
            <person name="Long C."/>
            <person name="Tallon L."/>
            <person name="Sadzewicz L."/>
            <person name="Vavikolanu K."/>
            <person name="Mehta A."/>
            <person name="Aluvathingal J."/>
            <person name="Nadendla S."/>
            <person name="Yan Y."/>
            <person name="Sichtig H."/>
        </authorList>
    </citation>
    <scope>NUCLEOTIDE SEQUENCE [LARGE SCALE GENOMIC DNA]</scope>
    <source>
        <strain evidence="1 2">FDAARGOS_674</strain>
    </source>
</reference>
<sequence>MSARLTLYREQLRRETKQESLEGRREIATKIVGDAKGAAPVLTGAYRGGMAVEESGGTVMVVDNDDDAIHKEYGTSDTPAHAALTNAAMAYGRYSGMRPRGR</sequence>
<name>A0A6B8TGX6_9CORY</name>
<evidence type="ECO:0008006" key="3">
    <source>
        <dbReference type="Google" id="ProtNLM"/>
    </source>
</evidence>
<dbReference type="EMBL" id="CP046322">
    <property type="protein sequence ID" value="QGS35308.1"/>
    <property type="molecule type" value="Genomic_DNA"/>
</dbReference>
<protein>
    <recommendedName>
        <fullName evidence="3">HK97 gp10 family phage protein</fullName>
    </recommendedName>
</protein>
<proteinExistence type="predicted"/>
<dbReference type="AlphaFoldDB" id="A0A6B8TGX6"/>
<evidence type="ECO:0000313" key="2">
    <source>
        <dbReference type="Proteomes" id="UP000426857"/>
    </source>
</evidence>
<dbReference type="KEGG" id="cxe:FOB82_10560"/>
<accession>A0A6B8TGX6</accession>
<evidence type="ECO:0000313" key="1">
    <source>
        <dbReference type="EMBL" id="QGS35308.1"/>
    </source>
</evidence>
<organism evidence="1 2">
    <name type="scientific">Corynebacterium xerosis</name>
    <dbReference type="NCBI Taxonomy" id="1725"/>
    <lineage>
        <taxon>Bacteria</taxon>
        <taxon>Bacillati</taxon>
        <taxon>Actinomycetota</taxon>
        <taxon>Actinomycetes</taxon>
        <taxon>Mycobacteriales</taxon>
        <taxon>Corynebacteriaceae</taxon>
        <taxon>Corynebacterium</taxon>
    </lineage>
</organism>